<proteinExistence type="predicted"/>
<comment type="caution">
    <text evidence="1">The sequence shown here is derived from an EMBL/GenBank/DDBJ whole genome shotgun (WGS) entry which is preliminary data.</text>
</comment>
<evidence type="ECO:0000313" key="1">
    <source>
        <dbReference type="EMBL" id="GFT89811.1"/>
    </source>
</evidence>
<accession>A0A8X6PU77</accession>
<dbReference type="AlphaFoldDB" id="A0A8X6PU77"/>
<name>A0A8X6PU77_NEPPI</name>
<reference evidence="1" key="1">
    <citation type="submission" date="2020-08" db="EMBL/GenBank/DDBJ databases">
        <title>Multicomponent nature underlies the extraordinary mechanical properties of spider dragline silk.</title>
        <authorList>
            <person name="Kono N."/>
            <person name="Nakamura H."/>
            <person name="Mori M."/>
            <person name="Yoshida Y."/>
            <person name="Ohtoshi R."/>
            <person name="Malay A.D."/>
            <person name="Moran D.A.P."/>
            <person name="Tomita M."/>
            <person name="Numata K."/>
            <person name="Arakawa K."/>
        </authorList>
    </citation>
    <scope>NUCLEOTIDE SEQUENCE</scope>
</reference>
<protein>
    <submittedName>
        <fullName evidence="1">Uncharacterized protein</fullName>
    </submittedName>
</protein>
<evidence type="ECO:0000313" key="2">
    <source>
        <dbReference type="Proteomes" id="UP000887013"/>
    </source>
</evidence>
<dbReference type="Proteomes" id="UP000887013">
    <property type="component" value="Unassembled WGS sequence"/>
</dbReference>
<keyword evidence="2" id="KW-1185">Reference proteome</keyword>
<dbReference type="EMBL" id="BMAW01024865">
    <property type="protein sequence ID" value="GFT89811.1"/>
    <property type="molecule type" value="Genomic_DNA"/>
</dbReference>
<sequence>MPSDTVEREAFASSDTSRLLAVYRFRSSNLSELLKDVIRRELSYIHPDILHSVVDGFVIRLQCAISCGGGHVARILL</sequence>
<organism evidence="1 2">
    <name type="scientific">Nephila pilipes</name>
    <name type="common">Giant wood spider</name>
    <name type="synonym">Nephila maculata</name>
    <dbReference type="NCBI Taxonomy" id="299642"/>
    <lineage>
        <taxon>Eukaryota</taxon>
        <taxon>Metazoa</taxon>
        <taxon>Ecdysozoa</taxon>
        <taxon>Arthropoda</taxon>
        <taxon>Chelicerata</taxon>
        <taxon>Arachnida</taxon>
        <taxon>Araneae</taxon>
        <taxon>Araneomorphae</taxon>
        <taxon>Entelegynae</taxon>
        <taxon>Araneoidea</taxon>
        <taxon>Nephilidae</taxon>
        <taxon>Nephila</taxon>
    </lineage>
</organism>
<gene>
    <name evidence="1" type="ORF">NPIL_466881</name>
</gene>